<dbReference type="SUPFAM" id="SSF54928">
    <property type="entry name" value="RNA-binding domain, RBD"/>
    <property type="match status" value="1"/>
</dbReference>
<dbReference type="GO" id="GO:0006310">
    <property type="term" value="P:DNA recombination"/>
    <property type="evidence" value="ECO:0007669"/>
    <property type="project" value="UniProtKB-ARBA"/>
</dbReference>
<evidence type="ECO:0000256" key="1">
    <source>
        <dbReference type="PROSITE-ProRule" id="PRU00176"/>
    </source>
</evidence>
<proteinExistence type="predicted"/>
<dbReference type="SUPFAM" id="SSF54768">
    <property type="entry name" value="dsRNA-binding domain-like"/>
    <property type="match status" value="1"/>
</dbReference>
<dbReference type="PANTHER" id="PTHR31164">
    <property type="entry name" value="RAD52 MOTIF-CONTAINING PROTEIN 1"/>
    <property type="match status" value="1"/>
</dbReference>
<protein>
    <recommendedName>
        <fullName evidence="2">RRM domain-containing protein</fullName>
    </recommendedName>
</protein>
<organism evidence="3 4">
    <name type="scientific">Patiria miniata</name>
    <name type="common">Bat star</name>
    <name type="synonym">Asterina miniata</name>
    <dbReference type="NCBI Taxonomy" id="46514"/>
    <lineage>
        <taxon>Eukaryota</taxon>
        <taxon>Metazoa</taxon>
        <taxon>Echinodermata</taxon>
        <taxon>Eleutherozoa</taxon>
        <taxon>Asterozoa</taxon>
        <taxon>Asteroidea</taxon>
        <taxon>Valvatacea</taxon>
        <taxon>Valvatida</taxon>
        <taxon>Asterinidae</taxon>
        <taxon>Patiria</taxon>
    </lineage>
</organism>
<dbReference type="InterPro" id="IPR035979">
    <property type="entry name" value="RBD_domain_sf"/>
</dbReference>
<dbReference type="EnsemblMetazoa" id="XM_038195482.1">
    <property type="protein sequence ID" value="XP_038051410.1"/>
    <property type="gene ID" value="LOC119724428"/>
</dbReference>
<dbReference type="GO" id="GO:0003723">
    <property type="term" value="F:RNA binding"/>
    <property type="evidence" value="ECO:0007669"/>
    <property type="project" value="UniProtKB-UniRule"/>
</dbReference>
<name>A0A913ZK02_PATMI</name>
<evidence type="ECO:0000259" key="2">
    <source>
        <dbReference type="PROSITE" id="PS50102"/>
    </source>
</evidence>
<keyword evidence="1" id="KW-0694">RNA-binding</keyword>
<sequence length="307" mass="34073">MADALDIVEFARPHTKDKNLYVTGISNRLTEEAVIAKLHHIFSQFGLLYEVQVLGSGPGHQPPTPDDNVQTETINVTASSHVGQGGLYAFVKYYSTKAASSALQAISGKYMLDGRLLRVKFANRQKPIENSSQLQFQRCCELANHYLGFNGWSSTIVSLEQDKDCEPNTARFIAIVRIDIRRHNLHSEGVGVGEVEFTTQEPMSKITAFLRAKKIAFQRASESAFSKLFFVVLPNGKTAVEVNCTAVDKLHYVTQEELKNTVTVNQIDEPAHSSDPELDVEGALEADDTKDLDDINAQLLLDLQMDM</sequence>
<dbReference type="PANTHER" id="PTHR31164:SF1">
    <property type="entry name" value="RAD52 MOTIF-CONTAINING PROTEIN 1"/>
    <property type="match status" value="1"/>
</dbReference>
<reference evidence="3" key="1">
    <citation type="submission" date="2022-11" db="UniProtKB">
        <authorList>
            <consortium name="EnsemblMetazoa"/>
        </authorList>
    </citation>
    <scope>IDENTIFICATION</scope>
</reference>
<dbReference type="InterPro" id="IPR040224">
    <property type="entry name" value="RDM1"/>
</dbReference>
<dbReference type="Pfam" id="PF25517">
    <property type="entry name" value="DSRM_RDM1"/>
    <property type="match status" value="1"/>
</dbReference>
<evidence type="ECO:0000313" key="4">
    <source>
        <dbReference type="Proteomes" id="UP000887568"/>
    </source>
</evidence>
<dbReference type="InterPro" id="IPR000504">
    <property type="entry name" value="RRM_dom"/>
</dbReference>
<evidence type="ECO:0000313" key="3">
    <source>
        <dbReference type="EnsemblMetazoa" id="XP_038051410.1"/>
    </source>
</evidence>
<dbReference type="InterPro" id="IPR012677">
    <property type="entry name" value="Nucleotide-bd_a/b_plait_sf"/>
</dbReference>
<dbReference type="GeneID" id="119724428"/>
<dbReference type="InterPro" id="IPR042525">
    <property type="entry name" value="Rad52_Rad59_Rad22_sf"/>
</dbReference>
<dbReference type="OrthoDB" id="6287754at2759"/>
<dbReference type="PROSITE" id="PS50102">
    <property type="entry name" value="RRM"/>
    <property type="match status" value="1"/>
</dbReference>
<dbReference type="GO" id="GO:0005730">
    <property type="term" value="C:nucleolus"/>
    <property type="evidence" value="ECO:0007669"/>
    <property type="project" value="TreeGrafter"/>
</dbReference>
<dbReference type="AlphaFoldDB" id="A0A913ZK02"/>
<dbReference type="Proteomes" id="UP000887568">
    <property type="component" value="Unplaced"/>
</dbReference>
<dbReference type="Gene3D" id="3.30.390.80">
    <property type="entry name" value="DNA repair protein Rad52/59/22"/>
    <property type="match status" value="1"/>
</dbReference>
<dbReference type="InterPro" id="IPR057652">
    <property type="entry name" value="DSRM_RDM1"/>
</dbReference>
<accession>A0A913ZK02</accession>
<feature type="domain" description="RRM" evidence="2">
    <location>
        <begin position="18"/>
        <end position="124"/>
    </location>
</feature>
<dbReference type="GO" id="GO:0006302">
    <property type="term" value="P:double-strand break repair"/>
    <property type="evidence" value="ECO:0007669"/>
    <property type="project" value="UniProtKB-ARBA"/>
</dbReference>
<dbReference type="OMA" id="PAYECRS"/>
<keyword evidence="4" id="KW-1185">Reference proteome</keyword>
<dbReference type="RefSeq" id="XP_038051410.1">
    <property type="nucleotide sequence ID" value="XM_038195482.1"/>
</dbReference>
<dbReference type="Gene3D" id="3.30.70.330">
    <property type="match status" value="1"/>
</dbReference>